<keyword evidence="2" id="KW-1185">Reference proteome</keyword>
<name>A0AAV2ZJC5_PYXAD</name>
<evidence type="ECO:0000313" key="2">
    <source>
        <dbReference type="Proteomes" id="UP001181693"/>
    </source>
</evidence>
<accession>A0AAV2ZJC5</accession>
<protein>
    <submittedName>
        <fullName evidence="1">Uncharacterized protein</fullName>
    </submittedName>
</protein>
<comment type="caution">
    <text evidence="1">The sequence shown here is derived from an EMBL/GenBank/DDBJ whole genome shotgun (WGS) entry which is preliminary data.</text>
</comment>
<dbReference type="Gene3D" id="3.40.50.300">
    <property type="entry name" value="P-loop containing nucleotide triphosphate hydrolases"/>
    <property type="match status" value="1"/>
</dbReference>
<dbReference type="EMBL" id="DYDO01000009">
    <property type="protein sequence ID" value="DBA17806.1"/>
    <property type="molecule type" value="Genomic_DNA"/>
</dbReference>
<organism evidence="1 2">
    <name type="scientific">Pyxicephalus adspersus</name>
    <name type="common">African bullfrog</name>
    <dbReference type="NCBI Taxonomy" id="30357"/>
    <lineage>
        <taxon>Eukaryota</taxon>
        <taxon>Metazoa</taxon>
        <taxon>Chordata</taxon>
        <taxon>Craniata</taxon>
        <taxon>Vertebrata</taxon>
        <taxon>Euteleostomi</taxon>
        <taxon>Amphibia</taxon>
        <taxon>Batrachia</taxon>
        <taxon>Anura</taxon>
        <taxon>Neobatrachia</taxon>
        <taxon>Ranoidea</taxon>
        <taxon>Pyxicephalidae</taxon>
        <taxon>Pyxicephalinae</taxon>
        <taxon>Pyxicephalus</taxon>
    </lineage>
</organism>
<dbReference type="Proteomes" id="UP001181693">
    <property type="component" value="Unassembled WGS sequence"/>
</dbReference>
<sequence>MLSNTPKSFPIIHGHDDVTGEPLVHQEADKPEAVVSRLRQYKDVAKPVMERYNGSEKRATRNSAISGEYLQPELSDQNHQAYLPIPDRCLDHFVFPPSSKGILHTFSGTETNKIWPYIYTLLSTRFTPVHPEDTSQAFRPEES</sequence>
<reference evidence="1" key="1">
    <citation type="thesis" date="2020" institute="ProQuest LLC" country="789 East Eisenhower Parkway, Ann Arbor, MI, USA">
        <title>Comparative Genomics and Chromosome Evolution.</title>
        <authorList>
            <person name="Mudd A.B."/>
        </authorList>
    </citation>
    <scope>NUCLEOTIDE SEQUENCE</scope>
    <source>
        <strain evidence="1">1538</strain>
        <tissue evidence="1">Blood</tissue>
    </source>
</reference>
<proteinExistence type="predicted"/>
<evidence type="ECO:0000313" key="1">
    <source>
        <dbReference type="EMBL" id="DBA17806.1"/>
    </source>
</evidence>
<dbReference type="AlphaFoldDB" id="A0AAV2ZJC5"/>
<dbReference type="InterPro" id="IPR027417">
    <property type="entry name" value="P-loop_NTPase"/>
</dbReference>
<gene>
    <name evidence="1" type="ORF">GDO54_016127</name>
</gene>